<keyword evidence="4" id="KW-1185">Reference proteome</keyword>
<feature type="coiled-coil region" evidence="1">
    <location>
        <begin position="615"/>
        <end position="642"/>
    </location>
</feature>
<evidence type="ECO:0000313" key="3">
    <source>
        <dbReference type="EMBL" id="GAV02568.1"/>
    </source>
</evidence>
<protein>
    <submittedName>
        <fullName evidence="3">Uncharacterized protein</fullName>
    </submittedName>
</protein>
<evidence type="ECO:0000256" key="2">
    <source>
        <dbReference type="SAM" id="MobiDB-lite"/>
    </source>
</evidence>
<gene>
    <name evidence="3" type="primary">RvY_13113-1</name>
    <name evidence="3" type="synonym">RvY_13113.1</name>
    <name evidence="3" type="ORF">RvY_13113</name>
</gene>
<feature type="region of interest" description="Disordered" evidence="2">
    <location>
        <begin position="52"/>
        <end position="76"/>
    </location>
</feature>
<feature type="region of interest" description="Disordered" evidence="2">
    <location>
        <begin position="248"/>
        <end position="288"/>
    </location>
</feature>
<feature type="compositionally biased region" description="Low complexity" evidence="2">
    <location>
        <begin position="252"/>
        <end position="265"/>
    </location>
</feature>
<feature type="compositionally biased region" description="Basic and acidic residues" evidence="2">
    <location>
        <begin position="712"/>
        <end position="723"/>
    </location>
</feature>
<reference evidence="3 4" key="1">
    <citation type="journal article" date="2016" name="Nat. Commun.">
        <title>Extremotolerant tardigrade genome and improved radiotolerance of human cultured cells by tardigrade-unique protein.</title>
        <authorList>
            <person name="Hashimoto T."/>
            <person name="Horikawa D.D."/>
            <person name="Saito Y."/>
            <person name="Kuwahara H."/>
            <person name="Kozuka-Hata H."/>
            <person name="Shin-I T."/>
            <person name="Minakuchi Y."/>
            <person name="Ohishi K."/>
            <person name="Motoyama A."/>
            <person name="Aizu T."/>
            <person name="Enomoto A."/>
            <person name="Kondo K."/>
            <person name="Tanaka S."/>
            <person name="Hara Y."/>
            <person name="Koshikawa S."/>
            <person name="Sagara H."/>
            <person name="Miura T."/>
            <person name="Yokobori S."/>
            <person name="Miyagawa K."/>
            <person name="Suzuki Y."/>
            <person name="Kubo T."/>
            <person name="Oyama M."/>
            <person name="Kohara Y."/>
            <person name="Fujiyama A."/>
            <person name="Arakawa K."/>
            <person name="Katayama T."/>
            <person name="Toyoda A."/>
            <person name="Kunieda T."/>
        </authorList>
    </citation>
    <scope>NUCLEOTIDE SEQUENCE [LARGE SCALE GENOMIC DNA]</scope>
    <source>
        <strain evidence="3 4">YOKOZUNA-1</strain>
    </source>
</reference>
<feature type="region of interest" description="Disordered" evidence="2">
    <location>
        <begin position="560"/>
        <end position="584"/>
    </location>
</feature>
<feature type="compositionally biased region" description="Low complexity" evidence="2">
    <location>
        <begin position="202"/>
        <end position="211"/>
    </location>
</feature>
<feature type="compositionally biased region" description="Basic and acidic residues" evidence="2">
    <location>
        <begin position="560"/>
        <end position="571"/>
    </location>
</feature>
<feature type="region of interest" description="Disordered" evidence="2">
    <location>
        <begin position="689"/>
        <end position="772"/>
    </location>
</feature>
<proteinExistence type="predicted"/>
<dbReference type="AlphaFoldDB" id="A0A1D1VS58"/>
<organism evidence="3 4">
    <name type="scientific">Ramazzottius varieornatus</name>
    <name type="common">Water bear</name>
    <name type="synonym">Tardigrade</name>
    <dbReference type="NCBI Taxonomy" id="947166"/>
    <lineage>
        <taxon>Eukaryota</taxon>
        <taxon>Metazoa</taxon>
        <taxon>Ecdysozoa</taxon>
        <taxon>Tardigrada</taxon>
        <taxon>Eutardigrada</taxon>
        <taxon>Parachela</taxon>
        <taxon>Hypsibioidea</taxon>
        <taxon>Ramazzottiidae</taxon>
        <taxon>Ramazzottius</taxon>
    </lineage>
</organism>
<dbReference type="Proteomes" id="UP000186922">
    <property type="component" value="Unassembled WGS sequence"/>
</dbReference>
<feature type="compositionally biased region" description="Basic and acidic residues" evidence="2">
    <location>
        <begin position="763"/>
        <end position="772"/>
    </location>
</feature>
<name>A0A1D1VS58_RAMVA</name>
<evidence type="ECO:0000256" key="1">
    <source>
        <dbReference type="SAM" id="Coils"/>
    </source>
</evidence>
<feature type="compositionally biased region" description="Polar residues" evidence="2">
    <location>
        <begin position="326"/>
        <end position="340"/>
    </location>
</feature>
<sequence>MYITFVNEEGTYHDRMPHLSSVEKVMAKHVDADAEDQLEPGTRMTPDLLSNVASESSAKETGSVSNTSTSSSLRRAPIRMQTDNYMRLLVNKTKVGLQRQISTPTPSQFNKLEGETQLVSTVNTEDTEGGTERRRKKPEPAVRPYSSLRTAKTMSSFAPALSRAPSAADVEPNVWNTPPGRKPGYELKEEVRQIVPLPRVNSSVETSSTTTQVAPQDPATRSIRDMPLPIDEARLQATKDEVRKILFGPKLTNGTSSSSTKSNTTPPVDRRPPFVINGVPQTIPRVPSNIRKNTSMVGLSQANNSSSNLPRIASSTSKGDLKTTEKSSGLKTQPSQNTLAVPTFQLKPRVSELSLKELLEVPSHSNPEVEEELQRMLVAKSPVNTRHSFADRLSASMKNSNSLAHELEQAAKSHQLLSDVESEEDHSEQSLPPLLPMVSGGYRPVFNWNDEGIQSFSFLDKGRINNSSAVSITEEPTVHLSPQDIPRELPDYAKNLRLSDIREQLEDIQLTLKSLNENIASMGTKTRRGSRYTHEMSVANTAVKGPRDKSALKNLPEVETARMKSGQEKQRNSTSKSGQRFAHPVVDSSWNPTFDELEAYLSRMFRRGKASKTDLVRAQDRVKSLEKQLYRHSRDVRRYQEQQSESIAQLVKKHEKLQLLILGEEESNIHTEVFSDVELTLKAGASASTTQKSLSELKTDSPEPKQNILSKDPSRKSFREKVENAQPSAAVKPPVRVTILSMAATHPKLTSNLKDTGYSFPPRPREDRKVPY</sequence>
<feature type="region of interest" description="Disordered" evidence="2">
    <location>
        <begin position="202"/>
        <end position="223"/>
    </location>
</feature>
<feature type="region of interest" description="Disordered" evidence="2">
    <location>
        <begin position="121"/>
        <end position="147"/>
    </location>
</feature>
<feature type="region of interest" description="Disordered" evidence="2">
    <location>
        <begin position="300"/>
        <end position="343"/>
    </location>
</feature>
<dbReference type="EMBL" id="BDGG01000008">
    <property type="protein sequence ID" value="GAV02568.1"/>
    <property type="molecule type" value="Genomic_DNA"/>
</dbReference>
<evidence type="ECO:0000313" key="4">
    <source>
        <dbReference type="Proteomes" id="UP000186922"/>
    </source>
</evidence>
<feature type="coiled-coil region" evidence="1">
    <location>
        <begin position="498"/>
        <end position="525"/>
    </location>
</feature>
<comment type="caution">
    <text evidence="3">The sequence shown here is derived from an EMBL/GenBank/DDBJ whole genome shotgun (WGS) entry which is preliminary data.</text>
</comment>
<feature type="compositionally biased region" description="Polar residues" evidence="2">
    <location>
        <begin position="300"/>
        <end position="318"/>
    </location>
</feature>
<accession>A0A1D1VS58</accession>
<feature type="compositionally biased region" description="Low complexity" evidence="2">
    <location>
        <begin position="61"/>
        <end position="72"/>
    </location>
</feature>
<keyword evidence="1" id="KW-0175">Coiled coil</keyword>